<keyword evidence="3" id="KW-1185">Reference proteome</keyword>
<evidence type="ECO:0000313" key="2">
    <source>
        <dbReference type="EMBL" id="MDR6593255.1"/>
    </source>
</evidence>
<evidence type="ECO:0000313" key="3">
    <source>
        <dbReference type="Proteomes" id="UP001268819"/>
    </source>
</evidence>
<dbReference type="EMBL" id="JAVDSG010000001">
    <property type="protein sequence ID" value="MDR6593255.1"/>
    <property type="molecule type" value="Genomic_DNA"/>
</dbReference>
<name>A0ABU1PRI2_9PSEU</name>
<comment type="caution">
    <text evidence="2">The sequence shown here is derived from an EMBL/GenBank/DDBJ whole genome shotgun (WGS) entry which is preliminary data.</text>
</comment>
<accession>A0ABU1PRI2</accession>
<protein>
    <recommendedName>
        <fullName evidence="1">DUF6292 domain-containing protein</fullName>
    </recommendedName>
</protein>
<reference evidence="2 3" key="1">
    <citation type="submission" date="2023-07" db="EMBL/GenBank/DDBJ databases">
        <title>Sequencing the genomes of 1000 actinobacteria strains.</title>
        <authorList>
            <person name="Klenk H.-P."/>
        </authorList>
    </citation>
    <scope>NUCLEOTIDE SEQUENCE [LARGE SCALE GENOMIC DNA]</scope>
    <source>
        <strain evidence="2 3">DSM 43749</strain>
    </source>
</reference>
<organism evidence="2 3">
    <name type="scientific">Saccharothrix longispora</name>
    <dbReference type="NCBI Taxonomy" id="33920"/>
    <lineage>
        <taxon>Bacteria</taxon>
        <taxon>Bacillati</taxon>
        <taxon>Actinomycetota</taxon>
        <taxon>Actinomycetes</taxon>
        <taxon>Pseudonocardiales</taxon>
        <taxon>Pseudonocardiaceae</taxon>
        <taxon>Saccharothrix</taxon>
    </lineage>
</organism>
<proteinExistence type="predicted"/>
<dbReference type="InterPro" id="IPR046259">
    <property type="entry name" value="DUF6292"/>
</dbReference>
<dbReference type="RefSeq" id="WP_310305796.1">
    <property type="nucleotide sequence ID" value="NZ_BAAAXB010000001.1"/>
</dbReference>
<dbReference type="Proteomes" id="UP001268819">
    <property type="component" value="Unassembled WGS sequence"/>
</dbReference>
<dbReference type="Pfam" id="PF19809">
    <property type="entry name" value="DUF6292"/>
    <property type="match status" value="1"/>
</dbReference>
<gene>
    <name evidence="2" type="ORF">J2S66_001639</name>
</gene>
<sequence length="138" mass="14828">MREQESDFDDASVHGLQRYVRAVAAELGVTGECSYVEPGPPASAYLAVEGHAPTFPGRDIALVWDEERGWAVAVETRAGDDLAVLSHIGGEVLPRPAAVREFVASVLRGEHPGDPRPIRLRTVGADDDLLIRLSGYPA</sequence>
<evidence type="ECO:0000259" key="1">
    <source>
        <dbReference type="Pfam" id="PF19809"/>
    </source>
</evidence>
<feature type="domain" description="DUF6292" evidence="1">
    <location>
        <begin position="19"/>
        <end position="104"/>
    </location>
</feature>